<dbReference type="Proteomes" id="UP001518989">
    <property type="component" value="Unassembled WGS sequence"/>
</dbReference>
<feature type="transmembrane region" description="Helical" evidence="7">
    <location>
        <begin position="197"/>
        <end position="216"/>
    </location>
</feature>
<evidence type="ECO:0000256" key="1">
    <source>
        <dbReference type="ARBA" id="ARBA00004651"/>
    </source>
</evidence>
<evidence type="ECO:0000256" key="3">
    <source>
        <dbReference type="ARBA" id="ARBA00022475"/>
    </source>
</evidence>
<dbReference type="SUPFAM" id="SSF161098">
    <property type="entry name" value="MetI-like"/>
    <property type="match status" value="1"/>
</dbReference>
<organism evidence="9 10">
    <name type="scientific">Roseomonas haemaphysalidis</name>
    <dbReference type="NCBI Taxonomy" id="2768162"/>
    <lineage>
        <taxon>Bacteria</taxon>
        <taxon>Pseudomonadati</taxon>
        <taxon>Pseudomonadota</taxon>
        <taxon>Alphaproteobacteria</taxon>
        <taxon>Acetobacterales</taxon>
        <taxon>Roseomonadaceae</taxon>
        <taxon>Roseomonas</taxon>
    </lineage>
</organism>
<dbReference type="PROSITE" id="PS50928">
    <property type="entry name" value="ABC_TM1"/>
    <property type="match status" value="1"/>
</dbReference>
<feature type="transmembrane region" description="Helical" evidence="7">
    <location>
        <begin position="33"/>
        <end position="53"/>
    </location>
</feature>
<evidence type="ECO:0000256" key="4">
    <source>
        <dbReference type="ARBA" id="ARBA00022692"/>
    </source>
</evidence>
<dbReference type="InterPro" id="IPR035906">
    <property type="entry name" value="MetI-like_sf"/>
</dbReference>
<evidence type="ECO:0000259" key="8">
    <source>
        <dbReference type="PROSITE" id="PS50928"/>
    </source>
</evidence>
<feature type="domain" description="ABC transmembrane type-1" evidence="8">
    <location>
        <begin position="118"/>
        <end position="315"/>
    </location>
</feature>
<keyword evidence="6 7" id="KW-0472">Membrane</keyword>
<feature type="transmembrane region" description="Helical" evidence="7">
    <location>
        <begin position="124"/>
        <end position="144"/>
    </location>
</feature>
<keyword evidence="4 7" id="KW-0812">Transmembrane</keyword>
<comment type="subcellular location">
    <subcellularLocation>
        <location evidence="1 7">Cell membrane</location>
        <topology evidence="1 7">Multi-pass membrane protein</topology>
    </subcellularLocation>
</comment>
<feature type="transmembrane region" description="Helical" evidence="7">
    <location>
        <begin position="246"/>
        <end position="276"/>
    </location>
</feature>
<dbReference type="Gene3D" id="1.10.3720.10">
    <property type="entry name" value="MetI-like"/>
    <property type="match status" value="1"/>
</dbReference>
<dbReference type="InterPro" id="IPR000515">
    <property type="entry name" value="MetI-like"/>
</dbReference>
<keyword evidence="5 7" id="KW-1133">Transmembrane helix</keyword>
<evidence type="ECO:0000256" key="6">
    <source>
        <dbReference type="ARBA" id="ARBA00023136"/>
    </source>
</evidence>
<comment type="similarity">
    <text evidence="7">Belongs to the binding-protein-dependent transport system permease family.</text>
</comment>
<dbReference type="RefSeq" id="WP_207415109.1">
    <property type="nucleotide sequence ID" value="NZ_CP061177.1"/>
</dbReference>
<sequence length="330" mass="34969">MPGVTKSGSTGWLAARLATLRVPVTPDFLARRLLGAVVAVWGAATVVFAMIFATGNPAVYLAAESASAADVAALARAYGFDRPVPVQYWDFLVNLATGSFPPSLFTGRPAFTEVLLRVPRTLQVSLSAVVLGSVVGLAAGYLAATGRVPLLRSLPLRLLMVLQSTPSFFLALVLILLFSLTLRWLPTGGTGSWLHPVLPMVTLACYVAPGVARLFAASIREVQFEEHVLTARAMGLSERRIRIRHVAVNALGAVISLIGLQVGGILSGAVIVESVFSWPGVGELLVRSVNNHDYPVVVAAVMLICLGYVGASLVVDILVALVDPRAQERR</sequence>
<dbReference type="PANTHER" id="PTHR43163:SF6">
    <property type="entry name" value="DIPEPTIDE TRANSPORT SYSTEM PERMEASE PROTEIN DPPB-RELATED"/>
    <property type="match status" value="1"/>
</dbReference>
<dbReference type="Pfam" id="PF00528">
    <property type="entry name" value="BPD_transp_1"/>
    <property type="match status" value="1"/>
</dbReference>
<feature type="transmembrane region" description="Helical" evidence="7">
    <location>
        <begin position="296"/>
        <end position="322"/>
    </location>
</feature>
<dbReference type="InterPro" id="IPR045621">
    <property type="entry name" value="BPD_transp_1_N"/>
</dbReference>
<protein>
    <submittedName>
        <fullName evidence="9">ABC transporter permease</fullName>
    </submittedName>
</protein>
<name>A0ABS3KL22_9PROT</name>
<evidence type="ECO:0000313" key="10">
    <source>
        <dbReference type="Proteomes" id="UP001518989"/>
    </source>
</evidence>
<feature type="transmembrane region" description="Helical" evidence="7">
    <location>
        <begin position="165"/>
        <end position="185"/>
    </location>
</feature>
<reference evidence="9 10" key="1">
    <citation type="submission" date="2020-09" db="EMBL/GenBank/DDBJ databases">
        <title>Roseomonas.</title>
        <authorList>
            <person name="Zhu W."/>
        </authorList>
    </citation>
    <scope>NUCLEOTIDE SEQUENCE [LARGE SCALE GENOMIC DNA]</scope>
    <source>
        <strain evidence="9 10">573</strain>
    </source>
</reference>
<evidence type="ECO:0000256" key="5">
    <source>
        <dbReference type="ARBA" id="ARBA00022989"/>
    </source>
</evidence>
<gene>
    <name evidence="9" type="ORF">IAI61_01570</name>
</gene>
<accession>A0ABS3KL22</accession>
<evidence type="ECO:0000256" key="7">
    <source>
        <dbReference type="RuleBase" id="RU363032"/>
    </source>
</evidence>
<evidence type="ECO:0000313" key="9">
    <source>
        <dbReference type="EMBL" id="MBO1077702.1"/>
    </source>
</evidence>
<dbReference type="EMBL" id="JACTNG010000001">
    <property type="protein sequence ID" value="MBO1077702.1"/>
    <property type="molecule type" value="Genomic_DNA"/>
</dbReference>
<keyword evidence="10" id="KW-1185">Reference proteome</keyword>
<evidence type="ECO:0000256" key="2">
    <source>
        <dbReference type="ARBA" id="ARBA00022448"/>
    </source>
</evidence>
<keyword evidence="3" id="KW-1003">Cell membrane</keyword>
<keyword evidence="2 7" id="KW-0813">Transport</keyword>
<dbReference type="CDD" id="cd06261">
    <property type="entry name" value="TM_PBP2"/>
    <property type="match status" value="1"/>
</dbReference>
<dbReference type="PANTHER" id="PTHR43163">
    <property type="entry name" value="DIPEPTIDE TRANSPORT SYSTEM PERMEASE PROTEIN DPPB-RELATED"/>
    <property type="match status" value="1"/>
</dbReference>
<dbReference type="Pfam" id="PF19300">
    <property type="entry name" value="BPD_transp_1_N"/>
    <property type="match status" value="1"/>
</dbReference>
<comment type="caution">
    <text evidence="9">The sequence shown here is derived from an EMBL/GenBank/DDBJ whole genome shotgun (WGS) entry which is preliminary data.</text>
</comment>
<proteinExistence type="inferred from homology"/>